<feature type="region of interest" description="Disordered" evidence="1">
    <location>
        <begin position="137"/>
        <end position="181"/>
    </location>
</feature>
<proteinExistence type="predicted"/>
<comment type="caution">
    <text evidence="3">The sequence shown here is derived from an EMBL/GenBank/DDBJ whole genome shotgun (WGS) entry which is preliminary data.</text>
</comment>
<dbReference type="Proteomes" id="UP001295423">
    <property type="component" value="Unassembled WGS sequence"/>
</dbReference>
<keyword evidence="4" id="KW-1185">Reference proteome</keyword>
<dbReference type="AlphaFoldDB" id="A0AAD2CTZ1"/>
<keyword evidence="2" id="KW-0812">Transmembrane</keyword>
<organism evidence="3 4">
    <name type="scientific">Cylindrotheca closterium</name>
    <dbReference type="NCBI Taxonomy" id="2856"/>
    <lineage>
        <taxon>Eukaryota</taxon>
        <taxon>Sar</taxon>
        <taxon>Stramenopiles</taxon>
        <taxon>Ochrophyta</taxon>
        <taxon>Bacillariophyta</taxon>
        <taxon>Bacillariophyceae</taxon>
        <taxon>Bacillariophycidae</taxon>
        <taxon>Bacillariales</taxon>
        <taxon>Bacillariaceae</taxon>
        <taxon>Cylindrotheca</taxon>
    </lineage>
</organism>
<gene>
    <name evidence="3" type="ORF">CYCCA115_LOCUS8622</name>
</gene>
<evidence type="ECO:0000256" key="1">
    <source>
        <dbReference type="SAM" id="MobiDB-lite"/>
    </source>
</evidence>
<evidence type="ECO:0000313" key="4">
    <source>
        <dbReference type="Proteomes" id="UP001295423"/>
    </source>
</evidence>
<accession>A0AAD2CTZ1</accession>
<feature type="transmembrane region" description="Helical" evidence="2">
    <location>
        <begin position="48"/>
        <end position="66"/>
    </location>
</feature>
<keyword evidence="2" id="KW-0472">Membrane</keyword>
<evidence type="ECO:0000256" key="2">
    <source>
        <dbReference type="SAM" id="Phobius"/>
    </source>
</evidence>
<sequence length="181" mass="21122">MAWGKKKRTPWYSPTSYIPSHRTRQKYEKMIRYSACKNLAYASKNAPTIGALLLGMICILLAKRIAHKLHISRLRWQYNYGRRARYVSETLFSPFSAKKGKKKSSRRKSHLKYSQNYQKAEEDKIIPYNNVLGVFAQSKTPPPRKIHQKHQVTPEDKENSENGSLRARRGAEGRRTLQIMQ</sequence>
<keyword evidence="2" id="KW-1133">Transmembrane helix</keyword>
<name>A0AAD2CTZ1_9STRA</name>
<protein>
    <submittedName>
        <fullName evidence="3">Uncharacterized protein</fullName>
    </submittedName>
</protein>
<reference evidence="3" key="1">
    <citation type="submission" date="2023-08" db="EMBL/GenBank/DDBJ databases">
        <authorList>
            <person name="Audoor S."/>
            <person name="Bilcke G."/>
        </authorList>
    </citation>
    <scope>NUCLEOTIDE SEQUENCE</scope>
</reference>
<evidence type="ECO:0000313" key="3">
    <source>
        <dbReference type="EMBL" id="CAJ1943837.1"/>
    </source>
</evidence>
<dbReference type="EMBL" id="CAKOGP040001147">
    <property type="protein sequence ID" value="CAJ1943837.1"/>
    <property type="molecule type" value="Genomic_DNA"/>
</dbReference>